<organism evidence="3 4">
    <name type="scientific">Luedemannella helvata</name>
    <dbReference type="NCBI Taxonomy" id="349315"/>
    <lineage>
        <taxon>Bacteria</taxon>
        <taxon>Bacillati</taxon>
        <taxon>Actinomycetota</taxon>
        <taxon>Actinomycetes</taxon>
        <taxon>Micromonosporales</taxon>
        <taxon>Micromonosporaceae</taxon>
        <taxon>Luedemannella</taxon>
    </lineage>
</organism>
<evidence type="ECO:0000256" key="2">
    <source>
        <dbReference type="SAM" id="Phobius"/>
    </source>
</evidence>
<keyword evidence="2" id="KW-0812">Transmembrane</keyword>
<feature type="region of interest" description="Disordered" evidence="1">
    <location>
        <begin position="151"/>
        <end position="182"/>
    </location>
</feature>
<feature type="transmembrane region" description="Helical" evidence="2">
    <location>
        <begin position="63"/>
        <end position="81"/>
    </location>
</feature>
<feature type="transmembrane region" description="Helical" evidence="2">
    <location>
        <begin position="21"/>
        <end position="43"/>
    </location>
</feature>
<evidence type="ECO:0000256" key="1">
    <source>
        <dbReference type="SAM" id="MobiDB-lite"/>
    </source>
</evidence>
<dbReference type="Pfam" id="PF14325">
    <property type="entry name" value="DUF4383"/>
    <property type="match status" value="1"/>
</dbReference>
<proteinExistence type="predicted"/>
<evidence type="ECO:0008006" key="5">
    <source>
        <dbReference type="Google" id="ProtNLM"/>
    </source>
</evidence>
<feature type="transmembrane region" description="Helical" evidence="2">
    <location>
        <begin position="88"/>
        <end position="108"/>
    </location>
</feature>
<sequence>MVPMSVLHLPVNHPLRPLYRVLAGLAGLYVLIFGIVGFTKTSGMAFFAQDDLPHAMGLKTNRAFALLSIIVGVVIVVGALIGRNVDHLINLAGGVVFLLAGMIMLTLLRTNVNFLGFDVSTCIVSFIIGGVMATAGLYGKVGTPEQAAMEEGFRHGTPDPTDHKWKFHGPPKDPERSTSRFA</sequence>
<keyword evidence="2" id="KW-1133">Transmembrane helix</keyword>
<keyword evidence="2" id="KW-0472">Membrane</keyword>
<evidence type="ECO:0000313" key="4">
    <source>
        <dbReference type="Proteomes" id="UP001500655"/>
    </source>
</evidence>
<reference evidence="4" key="1">
    <citation type="journal article" date="2019" name="Int. J. Syst. Evol. Microbiol.">
        <title>The Global Catalogue of Microorganisms (GCM) 10K type strain sequencing project: providing services to taxonomists for standard genome sequencing and annotation.</title>
        <authorList>
            <consortium name="The Broad Institute Genomics Platform"/>
            <consortium name="The Broad Institute Genome Sequencing Center for Infectious Disease"/>
            <person name="Wu L."/>
            <person name="Ma J."/>
        </authorList>
    </citation>
    <scope>NUCLEOTIDE SEQUENCE [LARGE SCALE GENOMIC DNA]</scope>
    <source>
        <strain evidence="4">JCM 13249</strain>
    </source>
</reference>
<evidence type="ECO:0000313" key="3">
    <source>
        <dbReference type="EMBL" id="GAA1735068.1"/>
    </source>
</evidence>
<gene>
    <name evidence="3" type="ORF">GCM10009681_01680</name>
</gene>
<keyword evidence="4" id="KW-1185">Reference proteome</keyword>
<comment type="caution">
    <text evidence="3">The sequence shown here is derived from an EMBL/GenBank/DDBJ whole genome shotgun (WGS) entry which is preliminary data.</text>
</comment>
<dbReference type="EMBL" id="BAAALS010000001">
    <property type="protein sequence ID" value="GAA1735068.1"/>
    <property type="molecule type" value="Genomic_DNA"/>
</dbReference>
<name>A0ABP4VWA0_9ACTN</name>
<dbReference type="Proteomes" id="UP001500655">
    <property type="component" value="Unassembled WGS sequence"/>
</dbReference>
<protein>
    <recommendedName>
        <fullName evidence="5">DUF4383 domain-containing protein</fullName>
    </recommendedName>
</protein>
<accession>A0ABP4VWA0</accession>
<feature type="transmembrane region" description="Helical" evidence="2">
    <location>
        <begin position="114"/>
        <end position="139"/>
    </location>
</feature>